<evidence type="ECO:0000259" key="1">
    <source>
        <dbReference type="Pfam" id="PF08928"/>
    </source>
</evidence>
<dbReference type="InterPro" id="IPR015024">
    <property type="entry name" value="PoNi_N"/>
</dbReference>
<evidence type="ECO:0000313" key="3">
    <source>
        <dbReference type="Proteomes" id="UP000199698"/>
    </source>
</evidence>
<dbReference type="Proteomes" id="UP000199698">
    <property type="component" value="Unassembled WGS sequence"/>
</dbReference>
<accession>A0A1C4BB10</accession>
<dbReference type="AlphaFoldDB" id="A0A1C4BB10"/>
<dbReference type="Gene3D" id="1.10.3920.10">
    <property type="entry name" value="PA2201 C-terminal domain-like"/>
    <property type="match status" value="1"/>
</dbReference>
<feature type="domain" description="PoNi N-terminal" evidence="1">
    <location>
        <begin position="4"/>
        <end position="125"/>
    </location>
</feature>
<name>A0A1C4BB10_9GAMM</name>
<dbReference type="RefSeq" id="WP_091122832.1">
    <property type="nucleotide sequence ID" value="NZ_FMBA01000018.1"/>
</dbReference>
<dbReference type="SUPFAM" id="SSF140731">
    <property type="entry name" value="PA2201 C-terminal domain-like"/>
    <property type="match status" value="1"/>
</dbReference>
<feature type="non-terminal residue" evidence="2">
    <location>
        <position position="172"/>
    </location>
</feature>
<dbReference type="EMBL" id="FMBA01000018">
    <property type="protein sequence ID" value="SCC04033.1"/>
    <property type="molecule type" value="Genomic_DNA"/>
</dbReference>
<dbReference type="STRING" id="1798183.GA0061080_101837"/>
<dbReference type="Pfam" id="PF08928">
    <property type="entry name" value="PoNi_N"/>
    <property type="match status" value="1"/>
</dbReference>
<dbReference type="OrthoDB" id="2067926at2"/>
<proteinExistence type="predicted"/>
<gene>
    <name evidence="2" type="ORF">GA0061080_101837</name>
</gene>
<reference evidence="3" key="1">
    <citation type="submission" date="2016-08" db="EMBL/GenBank/DDBJ databases">
        <authorList>
            <person name="Varghese N."/>
            <person name="Submissions Spin"/>
        </authorList>
    </citation>
    <scope>NUCLEOTIDE SEQUENCE [LARGE SCALE GENOMIC DNA]</scope>
    <source>
        <strain evidence="3">R-53144</strain>
    </source>
</reference>
<organism evidence="2 3">
    <name type="scientific">Gilliamella intestini</name>
    <dbReference type="NCBI Taxonomy" id="1798183"/>
    <lineage>
        <taxon>Bacteria</taxon>
        <taxon>Pseudomonadati</taxon>
        <taxon>Pseudomonadota</taxon>
        <taxon>Gammaproteobacteria</taxon>
        <taxon>Orbales</taxon>
        <taxon>Orbaceae</taxon>
        <taxon>Gilliamella</taxon>
    </lineage>
</organism>
<dbReference type="InterPro" id="IPR028983">
    <property type="entry name" value="PA2201-like_C"/>
</dbReference>
<sequence>MELRDKLNSLEGYQEIIDLKIQFIKERFEKIENLKQDEKEGIQKHPKPNNEIIKSTYKGIFIYQSDILIAKYSIGQPIPNLIEDYKRSVSFMEKGWKAISGYIDMVWMLSIGIMLEAEPDIFEKLKSLVKRDHLNDYLVDFLLQNSTQWSKQTAKFEFPRPYKATQDIISLA</sequence>
<protein>
    <recommendedName>
        <fullName evidence="1">PoNi N-terminal domain-containing protein</fullName>
    </recommendedName>
</protein>
<evidence type="ECO:0000313" key="2">
    <source>
        <dbReference type="EMBL" id="SCC04033.1"/>
    </source>
</evidence>
<keyword evidence="3" id="KW-1185">Reference proteome</keyword>